<dbReference type="STRING" id="1461693.ATO10_10495"/>
<dbReference type="GO" id="GO:0046872">
    <property type="term" value="F:metal ion binding"/>
    <property type="evidence" value="ECO:0007669"/>
    <property type="project" value="UniProtKB-KW"/>
</dbReference>
<keyword evidence="5" id="KW-0732">Signal</keyword>
<keyword evidence="2 4" id="KW-0479">Metal-binding</keyword>
<dbReference type="GO" id="GO:0020037">
    <property type="term" value="F:heme binding"/>
    <property type="evidence" value="ECO:0007669"/>
    <property type="project" value="InterPro"/>
</dbReference>
<dbReference type="InterPro" id="IPR036909">
    <property type="entry name" value="Cyt_c-like_dom_sf"/>
</dbReference>
<dbReference type="Pfam" id="PF13442">
    <property type="entry name" value="Cytochrome_CBB3"/>
    <property type="match status" value="1"/>
</dbReference>
<dbReference type="Gene3D" id="1.10.760.10">
    <property type="entry name" value="Cytochrome c-like domain"/>
    <property type="match status" value="1"/>
</dbReference>
<organism evidence="7 8">
    <name type="scientific">Actibacterium atlanticum</name>
    <dbReference type="NCBI Taxonomy" id="1461693"/>
    <lineage>
        <taxon>Bacteria</taxon>
        <taxon>Pseudomonadati</taxon>
        <taxon>Pseudomonadota</taxon>
        <taxon>Alphaproteobacteria</taxon>
        <taxon>Rhodobacterales</taxon>
        <taxon>Roseobacteraceae</taxon>
        <taxon>Actibacterium</taxon>
    </lineage>
</organism>
<evidence type="ECO:0000256" key="1">
    <source>
        <dbReference type="ARBA" id="ARBA00022617"/>
    </source>
</evidence>
<keyword evidence="3 4" id="KW-0408">Iron</keyword>
<dbReference type="OrthoDB" id="7854060at2"/>
<dbReference type="eggNOG" id="COG2010">
    <property type="taxonomic scope" value="Bacteria"/>
</dbReference>
<dbReference type="PROSITE" id="PS51007">
    <property type="entry name" value="CYTC"/>
    <property type="match status" value="1"/>
</dbReference>
<dbReference type="EMBL" id="AQQY01000006">
    <property type="protein sequence ID" value="KCV81768.1"/>
    <property type="molecule type" value="Genomic_DNA"/>
</dbReference>
<dbReference type="Proteomes" id="UP000024836">
    <property type="component" value="Unassembled WGS sequence"/>
</dbReference>
<protein>
    <recommendedName>
        <fullName evidence="6">Cytochrome c domain-containing protein</fullName>
    </recommendedName>
</protein>
<evidence type="ECO:0000256" key="5">
    <source>
        <dbReference type="SAM" id="SignalP"/>
    </source>
</evidence>
<evidence type="ECO:0000256" key="3">
    <source>
        <dbReference type="ARBA" id="ARBA00023004"/>
    </source>
</evidence>
<evidence type="ECO:0000313" key="8">
    <source>
        <dbReference type="Proteomes" id="UP000024836"/>
    </source>
</evidence>
<sequence length="126" mass="13644">MTRITMTALGASACLLLAAAAPSAIGTGTQATQPVQMIDLTDPAHIENGKLRFAQNCSYCHGAEGIGGKHKKLQCRDFDPDYLFDVISNGLESGSYFMPPWDHFSDEKRWELVGYISSLGLLDSCS</sequence>
<dbReference type="RefSeq" id="WP_051598083.1">
    <property type="nucleotide sequence ID" value="NZ_AQQY01000006.1"/>
</dbReference>
<feature type="chain" id="PRO_5001572234" description="Cytochrome c domain-containing protein" evidence="5">
    <location>
        <begin position="27"/>
        <end position="126"/>
    </location>
</feature>
<proteinExistence type="predicted"/>
<feature type="domain" description="Cytochrome c" evidence="6">
    <location>
        <begin position="44"/>
        <end position="120"/>
    </location>
</feature>
<dbReference type="GO" id="GO:0009055">
    <property type="term" value="F:electron transfer activity"/>
    <property type="evidence" value="ECO:0007669"/>
    <property type="project" value="InterPro"/>
</dbReference>
<comment type="caution">
    <text evidence="7">The sequence shown here is derived from an EMBL/GenBank/DDBJ whole genome shotgun (WGS) entry which is preliminary data.</text>
</comment>
<evidence type="ECO:0000256" key="4">
    <source>
        <dbReference type="PROSITE-ProRule" id="PRU00433"/>
    </source>
</evidence>
<accession>A0A058ZJQ2</accession>
<feature type="signal peptide" evidence="5">
    <location>
        <begin position="1"/>
        <end position="26"/>
    </location>
</feature>
<dbReference type="SUPFAM" id="SSF46626">
    <property type="entry name" value="Cytochrome c"/>
    <property type="match status" value="1"/>
</dbReference>
<evidence type="ECO:0000256" key="2">
    <source>
        <dbReference type="ARBA" id="ARBA00022723"/>
    </source>
</evidence>
<dbReference type="InterPro" id="IPR009056">
    <property type="entry name" value="Cyt_c-like_dom"/>
</dbReference>
<gene>
    <name evidence="7" type="ORF">ATO10_10495</name>
</gene>
<evidence type="ECO:0000259" key="6">
    <source>
        <dbReference type="PROSITE" id="PS51007"/>
    </source>
</evidence>
<keyword evidence="8" id="KW-1185">Reference proteome</keyword>
<evidence type="ECO:0000313" key="7">
    <source>
        <dbReference type="EMBL" id="KCV81768.1"/>
    </source>
</evidence>
<keyword evidence="1 4" id="KW-0349">Heme</keyword>
<dbReference type="AlphaFoldDB" id="A0A058ZJQ2"/>
<reference evidence="7 8" key="1">
    <citation type="submission" date="2013-04" db="EMBL/GenBank/DDBJ databases">
        <title>Shimia sp. 22II-S11-Z10 Genome Sequencing.</title>
        <authorList>
            <person name="Lai Q."/>
            <person name="Li G."/>
            <person name="Shao Z."/>
        </authorList>
    </citation>
    <scope>NUCLEOTIDE SEQUENCE [LARGE SCALE GENOMIC DNA]</scope>
    <source>
        <strain evidence="8">22II-S11-Z10</strain>
    </source>
</reference>
<name>A0A058ZJQ2_9RHOB</name>